<comment type="caution">
    <text evidence="2">The sequence shown here is derived from an EMBL/GenBank/DDBJ whole genome shotgun (WGS) entry which is preliminary data.</text>
</comment>
<accession>A0A1G2R1M7</accession>
<feature type="transmembrane region" description="Helical" evidence="1">
    <location>
        <begin position="428"/>
        <end position="445"/>
    </location>
</feature>
<feature type="transmembrane region" description="Helical" evidence="1">
    <location>
        <begin position="337"/>
        <end position="360"/>
    </location>
</feature>
<sequence>MELSQGIKKLIEQHKLWKQEAEPKQGDTTIAVDEVAARVASFYEKIRGVVDWREEHLLRKTAIERILKRRVFTRNQGEDFAEPFLQELIRGGHFPNNNIPARKIPEIQQIIAKYLFLLEHAPQDASSRILARLHDWLLGIAAAEIEETLISSRRERALIDFMTESVEQDIVMKNGTALSAEDKHIQVYVAVQRALFKLDDATISYHLFEKLYPFWKNQDQETLGAIAEKIRVLQEKIRGILAHPLAEKLYQLAERYDTPYLLVGDIIMENPDNFFELAQDPIKLEAAMKEAYIVRLGKLRGKMHRAALYGTISVFLSKMLIAFAAEVPFDKYVTHEFNARAIGISVVVPPLLMLLLVTSISTSSEENFQKVMLEVMRVTYATDKRNIHELASPKKKGVIMNAVIYAMYLASFILSFGFLYLILKSFQFSALSSIVFLLFISLITFGGTRIRQRGAELLIGEQKQGFLYSIFDFFTLPLIEVGRWLSRQVARYNILVVLLNFLIEIPFQIFVEFIEHWRSFLKEKKEEVH</sequence>
<dbReference type="EMBL" id="MHTW01000029">
    <property type="protein sequence ID" value="OHA66607.1"/>
    <property type="molecule type" value="Genomic_DNA"/>
</dbReference>
<evidence type="ECO:0000313" key="2">
    <source>
        <dbReference type="EMBL" id="OHA66607.1"/>
    </source>
</evidence>
<keyword evidence="1" id="KW-0812">Transmembrane</keyword>
<feature type="transmembrane region" description="Helical" evidence="1">
    <location>
        <begin position="492"/>
        <end position="514"/>
    </location>
</feature>
<feature type="transmembrane region" description="Helical" evidence="1">
    <location>
        <begin position="306"/>
        <end position="325"/>
    </location>
</feature>
<feature type="transmembrane region" description="Helical" evidence="1">
    <location>
        <begin position="402"/>
        <end position="422"/>
    </location>
</feature>
<keyword evidence="1" id="KW-0472">Membrane</keyword>
<dbReference type="STRING" id="1802451.A3C82_01970"/>
<protein>
    <submittedName>
        <fullName evidence="2">Uncharacterized protein</fullName>
    </submittedName>
</protein>
<organism evidence="2 3">
    <name type="scientific">Candidatus Wildermuthbacteria bacterium RIFCSPHIGHO2_02_FULL_47_12</name>
    <dbReference type="NCBI Taxonomy" id="1802451"/>
    <lineage>
        <taxon>Bacteria</taxon>
        <taxon>Candidatus Wildermuthiibacteriota</taxon>
    </lineage>
</organism>
<name>A0A1G2R1M7_9BACT</name>
<evidence type="ECO:0000256" key="1">
    <source>
        <dbReference type="SAM" id="Phobius"/>
    </source>
</evidence>
<dbReference type="Proteomes" id="UP000176901">
    <property type="component" value="Unassembled WGS sequence"/>
</dbReference>
<evidence type="ECO:0000313" key="3">
    <source>
        <dbReference type="Proteomes" id="UP000176901"/>
    </source>
</evidence>
<proteinExistence type="predicted"/>
<dbReference type="AlphaFoldDB" id="A0A1G2R1M7"/>
<feature type="transmembrane region" description="Helical" evidence="1">
    <location>
        <begin position="466"/>
        <end position="486"/>
    </location>
</feature>
<gene>
    <name evidence="2" type="ORF">A3C82_01970</name>
</gene>
<keyword evidence="1" id="KW-1133">Transmembrane helix</keyword>
<reference evidence="2 3" key="1">
    <citation type="journal article" date="2016" name="Nat. Commun.">
        <title>Thousands of microbial genomes shed light on interconnected biogeochemical processes in an aquifer system.</title>
        <authorList>
            <person name="Anantharaman K."/>
            <person name="Brown C.T."/>
            <person name="Hug L.A."/>
            <person name="Sharon I."/>
            <person name="Castelle C.J."/>
            <person name="Probst A.J."/>
            <person name="Thomas B.C."/>
            <person name="Singh A."/>
            <person name="Wilkins M.J."/>
            <person name="Karaoz U."/>
            <person name="Brodie E.L."/>
            <person name="Williams K.H."/>
            <person name="Hubbard S.S."/>
            <person name="Banfield J.F."/>
        </authorList>
    </citation>
    <scope>NUCLEOTIDE SEQUENCE [LARGE SCALE GENOMIC DNA]</scope>
</reference>